<name>A0A6P7N9V6_BETSP</name>
<comment type="subcellular location">
    <subcellularLocation>
        <location evidence="2">Nucleus</location>
    </subcellularLocation>
</comment>
<dbReference type="InParanoid" id="A0A6P7N9V6"/>
<evidence type="ECO:0000256" key="4">
    <source>
        <dbReference type="ARBA" id="ARBA00022723"/>
    </source>
</evidence>
<evidence type="ECO:0000256" key="14">
    <source>
        <dbReference type="SAM" id="MobiDB-lite"/>
    </source>
</evidence>
<dbReference type="GO" id="GO:0000978">
    <property type="term" value="F:RNA polymerase II cis-regulatory region sequence-specific DNA binding"/>
    <property type="evidence" value="ECO:0007669"/>
    <property type="project" value="TreeGrafter"/>
</dbReference>
<feature type="domain" description="C2H2-type" evidence="15">
    <location>
        <begin position="389"/>
        <end position="416"/>
    </location>
</feature>
<feature type="domain" description="C2H2-type" evidence="15">
    <location>
        <begin position="224"/>
        <end position="251"/>
    </location>
</feature>
<gene>
    <name evidence="17" type="primary">LOC114860482</name>
</gene>
<accession>A0A6P7N9V6</accession>
<dbReference type="GeneID" id="114860482"/>
<evidence type="ECO:0000256" key="10">
    <source>
        <dbReference type="ARBA" id="ARBA00023163"/>
    </source>
</evidence>
<dbReference type="FunFam" id="3.30.160.60:FF:000478">
    <property type="entry name" value="Zinc finger protein 133"/>
    <property type="match status" value="1"/>
</dbReference>
<dbReference type="InterPro" id="IPR013087">
    <property type="entry name" value="Znf_C2H2_type"/>
</dbReference>
<protein>
    <submittedName>
        <fullName evidence="17">Zinc finger protein OZF-like</fullName>
    </submittedName>
</protein>
<evidence type="ECO:0000313" key="16">
    <source>
        <dbReference type="Proteomes" id="UP000515150"/>
    </source>
</evidence>
<dbReference type="GO" id="GO:0000981">
    <property type="term" value="F:DNA-binding transcription factor activity, RNA polymerase II-specific"/>
    <property type="evidence" value="ECO:0007669"/>
    <property type="project" value="TreeGrafter"/>
</dbReference>
<dbReference type="Pfam" id="PF13912">
    <property type="entry name" value="zf-C2H2_6"/>
    <property type="match status" value="1"/>
</dbReference>
<evidence type="ECO:0000256" key="7">
    <source>
        <dbReference type="ARBA" id="ARBA00022833"/>
    </source>
</evidence>
<keyword evidence="4" id="KW-0479">Metal-binding</keyword>
<evidence type="ECO:0000256" key="9">
    <source>
        <dbReference type="ARBA" id="ARBA00023125"/>
    </source>
</evidence>
<feature type="domain" description="C2H2-type" evidence="15">
    <location>
        <begin position="333"/>
        <end position="360"/>
    </location>
</feature>
<dbReference type="Proteomes" id="UP000515150">
    <property type="component" value="Chromosome 8"/>
</dbReference>
<keyword evidence="11" id="KW-0539">Nucleus</keyword>
<evidence type="ECO:0000256" key="12">
    <source>
        <dbReference type="PROSITE-ProRule" id="PRU00042"/>
    </source>
</evidence>
<dbReference type="GO" id="GO:0042802">
    <property type="term" value="F:identical protein binding"/>
    <property type="evidence" value="ECO:0007669"/>
    <property type="project" value="UniProtKB-ARBA"/>
</dbReference>
<evidence type="ECO:0000256" key="1">
    <source>
        <dbReference type="ARBA" id="ARBA00003767"/>
    </source>
</evidence>
<dbReference type="Pfam" id="PF00096">
    <property type="entry name" value="zf-C2H2"/>
    <property type="match status" value="6"/>
</dbReference>
<dbReference type="PROSITE" id="PS50157">
    <property type="entry name" value="ZINC_FINGER_C2H2_2"/>
    <property type="match status" value="7"/>
</dbReference>
<keyword evidence="6 12" id="KW-0863">Zinc-finger</keyword>
<dbReference type="Gene3D" id="3.30.160.60">
    <property type="entry name" value="Classic Zinc Finger"/>
    <property type="match status" value="7"/>
</dbReference>
<keyword evidence="10" id="KW-0804">Transcription</keyword>
<feature type="domain" description="C2H2-type" evidence="15">
    <location>
        <begin position="305"/>
        <end position="332"/>
    </location>
</feature>
<dbReference type="KEGG" id="bspl:114860482"/>
<keyword evidence="16" id="KW-1185">Reference proteome</keyword>
<dbReference type="GO" id="GO:0008270">
    <property type="term" value="F:zinc ion binding"/>
    <property type="evidence" value="ECO:0007669"/>
    <property type="project" value="UniProtKB-KW"/>
</dbReference>
<keyword evidence="9" id="KW-0238">DNA-binding</keyword>
<evidence type="ECO:0000256" key="5">
    <source>
        <dbReference type="ARBA" id="ARBA00022737"/>
    </source>
</evidence>
<evidence type="ECO:0000256" key="3">
    <source>
        <dbReference type="ARBA" id="ARBA00006991"/>
    </source>
</evidence>
<dbReference type="PROSITE" id="PS00028">
    <property type="entry name" value="ZINC_FINGER_C2H2_1"/>
    <property type="match status" value="7"/>
</dbReference>
<dbReference type="GO" id="GO:0005634">
    <property type="term" value="C:nucleus"/>
    <property type="evidence" value="ECO:0007669"/>
    <property type="project" value="UniProtKB-SubCell"/>
</dbReference>
<comment type="function">
    <text evidence="1">May be involved in transcriptional regulation.</text>
</comment>
<feature type="coiled-coil region" evidence="13">
    <location>
        <begin position="33"/>
        <end position="60"/>
    </location>
</feature>
<sequence length="448" mass="50681">MDATMFQLRSFVHQRLYTAAEEILGEVEKTITLALYKAEVSRSKEEVESLRRQLGLLRKKSVEPPQISVAVEYKDKWDSALVQKNPGPSPPQESSISAGAEVPGPSESSADLDLNTWNYCLDDVLQMSDMKEEQGQTVNEKQTQGTGFAPPELVKCEQETRVSYESPAAWNESDSEEDLVHSRTNQTETVRMKAKMGQSGNGSEKMQVVLASKNCSPKCPKDRSFCHVCGKGFQYVGSLMKHIKTHERTTDCTICGITFQATRDLISHLQGCHKKIYFCSICGKTFASSRCLRLHEKIHKVVKEFECQECGRAFNRREHLIVHVRTHSGEKPYHCDICGKAFSQSQNLTIHKRGHSGEKPYHCVLCGKLFNTSSHLKTHMRYHSGEKPYQCDICGKRFRQSGQMTRHRTTHTGERPYACPLCGMRYRFAPNLKVHMKTHEKAAANDNG</sequence>
<feature type="domain" description="C2H2-type" evidence="15">
    <location>
        <begin position="417"/>
        <end position="444"/>
    </location>
</feature>
<evidence type="ECO:0000256" key="11">
    <source>
        <dbReference type="ARBA" id="ARBA00023242"/>
    </source>
</evidence>
<feature type="domain" description="C2H2-type" evidence="15">
    <location>
        <begin position="361"/>
        <end position="388"/>
    </location>
</feature>
<dbReference type="SUPFAM" id="SSF57667">
    <property type="entry name" value="beta-beta-alpha zinc fingers"/>
    <property type="match status" value="4"/>
</dbReference>
<evidence type="ECO:0000256" key="6">
    <source>
        <dbReference type="ARBA" id="ARBA00022771"/>
    </source>
</evidence>
<feature type="domain" description="C2H2-type" evidence="15">
    <location>
        <begin position="277"/>
        <end position="304"/>
    </location>
</feature>
<evidence type="ECO:0000256" key="13">
    <source>
        <dbReference type="SAM" id="Coils"/>
    </source>
</evidence>
<dbReference type="RefSeq" id="XP_029014955.1">
    <property type="nucleotide sequence ID" value="XM_029159122.3"/>
</dbReference>
<dbReference type="PANTHER" id="PTHR23235:SF176">
    <property type="entry name" value="C2H2-TYPE DOMAIN-CONTAINING PROTEIN"/>
    <property type="match status" value="1"/>
</dbReference>
<keyword evidence="8" id="KW-0805">Transcription regulation</keyword>
<comment type="similarity">
    <text evidence="3">Belongs to the krueppel C2H2-type zinc-finger protein family.</text>
</comment>
<keyword evidence="7" id="KW-0862">Zinc</keyword>
<evidence type="ECO:0000256" key="8">
    <source>
        <dbReference type="ARBA" id="ARBA00023015"/>
    </source>
</evidence>
<dbReference type="FunFam" id="3.30.160.60:FF:000097">
    <property type="entry name" value="Zinc finger protein"/>
    <property type="match status" value="1"/>
</dbReference>
<proteinExistence type="inferred from homology"/>
<evidence type="ECO:0000259" key="15">
    <source>
        <dbReference type="PROSITE" id="PS50157"/>
    </source>
</evidence>
<dbReference type="PANTHER" id="PTHR23235">
    <property type="entry name" value="KRUEPPEL-LIKE TRANSCRIPTION FACTOR"/>
    <property type="match status" value="1"/>
</dbReference>
<feature type="region of interest" description="Disordered" evidence="14">
    <location>
        <begin position="168"/>
        <end position="203"/>
    </location>
</feature>
<dbReference type="SMART" id="SM00355">
    <property type="entry name" value="ZnF_C2H2"/>
    <property type="match status" value="8"/>
</dbReference>
<dbReference type="FunFam" id="3.30.160.60:FF:000512">
    <property type="entry name" value="zinc finger protein 197 isoform X1"/>
    <property type="match status" value="1"/>
</dbReference>
<evidence type="ECO:0000256" key="2">
    <source>
        <dbReference type="ARBA" id="ARBA00004123"/>
    </source>
</evidence>
<keyword evidence="5" id="KW-0677">Repeat</keyword>
<dbReference type="InterPro" id="IPR036236">
    <property type="entry name" value="Znf_C2H2_sf"/>
</dbReference>
<feature type="region of interest" description="Disordered" evidence="14">
    <location>
        <begin position="81"/>
        <end position="112"/>
    </location>
</feature>
<evidence type="ECO:0000313" key="17">
    <source>
        <dbReference type="RefSeq" id="XP_029014955.1"/>
    </source>
</evidence>
<dbReference type="AlphaFoldDB" id="A0A6P7N9V6"/>
<dbReference type="FunFam" id="3.30.160.60:FF:000015">
    <property type="entry name" value="Zinc finger protein 569"/>
    <property type="match status" value="1"/>
</dbReference>
<dbReference type="FunFam" id="3.30.160.60:FF:000508">
    <property type="entry name" value="Myeloid zinc finger 1"/>
    <property type="match status" value="1"/>
</dbReference>
<organism evidence="16 17">
    <name type="scientific">Betta splendens</name>
    <name type="common">Siamese fighting fish</name>
    <dbReference type="NCBI Taxonomy" id="158456"/>
    <lineage>
        <taxon>Eukaryota</taxon>
        <taxon>Metazoa</taxon>
        <taxon>Chordata</taxon>
        <taxon>Craniata</taxon>
        <taxon>Vertebrata</taxon>
        <taxon>Euteleostomi</taxon>
        <taxon>Actinopterygii</taxon>
        <taxon>Neopterygii</taxon>
        <taxon>Teleostei</taxon>
        <taxon>Neoteleostei</taxon>
        <taxon>Acanthomorphata</taxon>
        <taxon>Anabantaria</taxon>
        <taxon>Anabantiformes</taxon>
        <taxon>Anabantoidei</taxon>
        <taxon>Osphronemidae</taxon>
        <taxon>Betta</taxon>
    </lineage>
</organism>
<dbReference type="OrthoDB" id="654211at2759"/>
<keyword evidence="13" id="KW-0175">Coiled coil</keyword>
<reference evidence="17" key="1">
    <citation type="submission" date="2025-08" db="UniProtKB">
        <authorList>
            <consortium name="RefSeq"/>
        </authorList>
    </citation>
    <scope>IDENTIFICATION</scope>
</reference>